<dbReference type="GO" id="GO:0005739">
    <property type="term" value="C:mitochondrion"/>
    <property type="evidence" value="ECO:0007669"/>
    <property type="project" value="TreeGrafter"/>
</dbReference>
<dbReference type="EMBL" id="MU006561">
    <property type="protein sequence ID" value="KAF2752318.1"/>
    <property type="molecule type" value="Genomic_DNA"/>
</dbReference>
<dbReference type="GO" id="GO:1990221">
    <property type="term" value="C:L-cysteine desulfurase complex"/>
    <property type="evidence" value="ECO:0007669"/>
    <property type="project" value="TreeGrafter"/>
</dbReference>
<protein>
    <recommendedName>
        <fullName evidence="2">Complex 1 LYR protein domain-containing protein</fullName>
    </recommendedName>
</protein>
<feature type="domain" description="Complex 1 LYR protein" evidence="2">
    <location>
        <begin position="70"/>
        <end position="122"/>
    </location>
</feature>
<dbReference type="CDD" id="cd20264">
    <property type="entry name" value="Complex1_LYR_LYRM4"/>
    <property type="match status" value="1"/>
</dbReference>
<keyword evidence="4" id="KW-1185">Reference proteome</keyword>
<organism evidence="3 4">
    <name type="scientific">Sporormia fimetaria CBS 119925</name>
    <dbReference type="NCBI Taxonomy" id="1340428"/>
    <lineage>
        <taxon>Eukaryota</taxon>
        <taxon>Fungi</taxon>
        <taxon>Dikarya</taxon>
        <taxon>Ascomycota</taxon>
        <taxon>Pezizomycotina</taxon>
        <taxon>Dothideomycetes</taxon>
        <taxon>Pleosporomycetidae</taxon>
        <taxon>Pleosporales</taxon>
        <taxon>Sporormiaceae</taxon>
        <taxon>Sporormia</taxon>
    </lineage>
</organism>
<name>A0A6A6VNW5_9PLEO</name>
<dbReference type="Proteomes" id="UP000799440">
    <property type="component" value="Unassembled WGS sequence"/>
</dbReference>
<reference evidence="3" key="1">
    <citation type="journal article" date="2020" name="Stud. Mycol.">
        <title>101 Dothideomycetes genomes: a test case for predicting lifestyles and emergence of pathogens.</title>
        <authorList>
            <person name="Haridas S."/>
            <person name="Albert R."/>
            <person name="Binder M."/>
            <person name="Bloem J."/>
            <person name="Labutti K."/>
            <person name="Salamov A."/>
            <person name="Andreopoulos B."/>
            <person name="Baker S."/>
            <person name="Barry K."/>
            <person name="Bills G."/>
            <person name="Bluhm B."/>
            <person name="Cannon C."/>
            <person name="Castanera R."/>
            <person name="Culley D."/>
            <person name="Daum C."/>
            <person name="Ezra D."/>
            <person name="Gonzalez J."/>
            <person name="Henrissat B."/>
            <person name="Kuo A."/>
            <person name="Liang C."/>
            <person name="Lipzen A."/>
            <person name="Lutzoni F."/>
            <person name="Magnuson J."/>
            <person name="Mondo S."/>
            <person name="Nolan M."/>
            <person name="Ohm R."/>
            <person name="Pangilinan J."/>
            <person name="Park H.-J."/>
            <person name="Ramirez L."/>
            <person name="Alfaro M."/>
            <person name="Sun H."/>
            <person name="Tritt A."/>
            <person name="Yoshinaga Y."/>
            <person name="Zwiers L.-H."/>
            <person name="Turgeon B."/>
            <person name="Goodwin S."/>
            <person name="Spatafora J."/>
            <person name="Crous P."/>
            <person name="Grigoriev I."/>
        </authorList>
    </citation>
    <scope>NUCLEOTIDE SEQUENCE</scope>
    <source>
        <strain evidence="3">CBS 119925</strain>
    </source>
</reference>
<dbReference type="PANTHER" id="PTHR13166:SF7">
    <property type="entry name" value="LYR MOTIF-CONTAINING PROTEIN 4"/>
    <property type="match status" value="1"/>
</dbReference>
<accession>A0A6A6VNW5</accession>
<dbReference type="OrthoDB" id="275715at2759"/>
<comment type="similarity">
    <text evidence="1">Belongs to the complex I LYR family.</text>
</comment>
<proteinExistence type="inferred from homology"/>
<dbReference type="AlphaFoldDB" id="A0A6A6VNW5"/>
<dbReference type="InterPro" id="IPR045297">
    <property type="entry name" value="Complex1_LYR_LYRM4"/>
</dbReference>
<sequence>MSVAQIAKSDAPFQVRSLVRSYGPFCPQSTCLCSKHSTLRRAVRTSLASCTLHGCLDTHSETFANEWSQYRSLLRQSRQFAAYNFREYAKIRTRDSFREHKSETDERRIQELVQEGIKNLQMLKVSLFCLVAIREFGDVAGAEECCGPSGLQKANGSRQRQTVISQFYQMDRLVVEGGAAGKEKGDHGDIVRVKDQGWD</sequence>
<dbReference type="InterPro" id="IPR051522">
    <property type="entry name" value="ISC_assembly_LYR"/>
</dbReference>
<dbReference type="GO" id="GO:0016226">
    <property type="term" value="P:iron-sulfur cluster assembly"/>
    <property type="evidence" value="ECO:0007669"/>
    <property type="project" value="InterPro"/>
</dbReference>
<evidence type="ECO:0000313" key="3">
    <source>
        <dbReference type="EMBL" id="KAF2752318.1"/>
    </source>
</evidence>
<dbReference type="Pfam" id="PF05347">
    <property type="entry name" value="Complex1_LYR"/>
    <property type="match status" value="1"/>
</dbReference>
<evidence type="ECO:0000256" key="1">
    <source>
        <dbReference type="ARBA" id="ARBA00009508"/>
    </source>
</evidence>
<dbReference type="InterPro" id="IPR008011">
    <property type="entry name" value="Complex1_LYR_dom"/>
</dbReference>
<dbReference type="PANTHER" id="PTHR13166">
    <property type="entry name" value="PROTEIN C6ORF149"/>
    <property type="match status" value="1"/>
</dbReference>
<gene>
    <name evidence="3" type="ORF">M011DRAFT_463786</name>
</gene>
<evidence type="ECO:0000259" key="2">
    <source>
        <dbReference type="Pfam" id="PF05347"/>
    </source>
</evidence>
<evidence type="ECO:0000313" key="4">
    <source>
        <dbReference type="Proteomes" id="UP000799440"/>
    </source>
</evidence>